<keyword evidence="3" id="KW-1185">Reference proteome</keyword>
<dbReference type="EMBL" id="KZ613941">
    <property type="protein sequence ID" value="PMD43957.1"/>
    <property type="molecule type" value="Genomic_DNA"/>
</dbReference>
<feature type="compositionally biased region" description="Basic residues" evidence="1">
    <location>
        <begin position="14"/>
        <end position="23"/>
    </location>
</feature>
<proteinExistence type="predicted"/>
<feature type="region of interest" description="Disordered" evidence="1">
    <location>
        <begin position="1"/>
        <end position="28"/>
    </location>
</feature>
<evidence type="ECO:0000256" key="1">
    <source>
        <dbReference type="SAM" id="MobiDB-lite"/>
    </source>
</evidence>
<sequence length="190" mass="21247">MQRNKFFTSTTAKSHSRQPRHGSHRGDVVISRDHRYHSCRGGMKIAGRHTDHWAISHLASAYSSHNPQDAFSLLSDRSVFWEYMWARRVSERKNKIMHFRGFHSGGPELLNQVFGAARISTDEKEHLQLLAEGGSLEAGGIIESSLSKSRLSNEDDFTSSTSAEASNAAHCPDMSFFNDAFFMLGNAESS</sequence>
<evidence type="ECO:0000313" key="2">
    <source>
        <dbReference type="EMBL" id="PMD43957.1"/>
    </source>
</evidence>
<evidence type="ECO:0000313" key="3">
    <source>
        <dbReference type="Proteomes" id="UP000235786"/>
    </source>
</evidence>
<protein>
    <submittedName>
        <fullName evidence="2">Uncharacterized protein</fullName>
    </submittedName>
</protein>
<accession>A0A2J6RZL6</accession>
<dbReference type="Proteomes" id="UP000235786">
    <property type="component" value="Unassembled WGS sequence"/>
</dbReference>
<reference evidence="2 3" key="1">
    <citation type="submission" date="2016-04" db="EMBL/GenBank/DDBJ databases">
        <title>A degradative enzymes factory behind the ericoid mycorrhizal symbiosis.</title>
        <authorList>
            <consortium name="DOE Joint Genome Institute"/>
            <person name="Martino E."/>
            <person name="Morin E."/>
            <person name="Grelet G."/>
            <person name="Kuo A."/>
            <person name="Kohler A."/>
            <person name="Daghino S."/>
            <person name="Barry K."/>
            <person name="Choi C."/>
            <person name="Cichocki N."/>
            <person name="Clum A."/>
            <person name="Copeland A."/>
            <person name="Hainaut M."/>
            <person name="Haridas S."/>
            <person name="Labutti K."/>
            <person name="Lindquist E."/>
            <person name="Lipzen A."/>
            <person name="Khouja H.-R."/>
            <person name="Murat C."/>
            <person name="Ohm R."/>
            <person name="Olson A."/>
            <person name="Spatafora J."/>
            <person name="Veneault-Fourrey C."/>
            <person name="Henrissat B."/>
            <person name="Grigoriev I."/>
            <person name="Martin F."/>
            <person name="Perotto S."/>
        </authorList>
    </citation>
    <scope>NUCLEOTIDE SEQUENCE [LARGE SCALE GENOMIC DNA]</scope>
    <source>
        <strain evidence="2 3">F</strain>
    </source>
</reference>
<feature type="compositionally biased region" description="Polar residues" evidence="1">
    <location>
        <begin position="1"/>
        <end position="13"/>
    </location>
</feature>
<organism evidence="2 3">
    <name type="scientific">Hyaloscypha variabilis (strain UAMH 11265 / GT02V1 / F)</name>
    <name type="common">Meliniomyces variabilis</name>
    <dbReference type="NCBI Taxonomy" id="1149755"/>
    <lineage>
        <taxon>Eukaryota</taxon>
        <taxon>Fungi</taxon>
        <taxon>Dikarya</taxon>
        <taxon>Ascomycota</taxon>
        <taxon>Pezizomycotina</taxon>
        <taxon>Leotiomycetes</taxon>
        <taxon>Helotiales</taxon>
        <taxon>Hyaloscyphaceae</taxon>
        <taxon>Hyaloscypha</taxon>
        <taxon>Hyaloscypha variabilis</taxon>
    </lineage>
</organism>
<name>A0A2J6RZL6_HYAVF</name>
<gene>
    <name evidence="2" type="ORF">L207DRAFT_630353</name>
</gene>
<dbReference type="AlphaFoldDB" id="A0A2J6RZL6"/>